<reference evidence="1" key="2">
    <citation type="submission" date="2025-08" db="UniProtKB">
        <authorList>
            <consortium name="Ensembl"/>
        </authorList>
    </citation>
    <scope>IDENTIFICATION</scope>
</reference>
<gene>
    <name evidence="1" type="primary">C2</name>
</gene>
<name>A0AC11BGK3_SHEEP</name>
<reference evidence="1" key="1">
    <citation type="submission" date="2020-11" db="EMBL/GenBank/DDBJ databases">
        <authorList>
            <person name="Davenport K.M."/>
            <person name="Bickhart D.M."/>
            <person name="Smith T.P.L."/>
            <person name="Murdoch B.M."/>
            <person name="Rosen B.D."/>
        </authorList>
    </citation>
    <scope>NUCLEOTIDE SEQUENCE [LARGE SCALE GENOMIC DNA]</scope>
    <source>
        <strain evidence="1">OAR_USU_Benz2616</strain>
    </source>
</reference>
<proteinExistence type="predicted"/>
<protein>
    <submittedName>
        <fullName evidence="1">Complement C2</fullName>
    </submittedName>
</protein>
<organism evidence="1">
    <name type="scientific">Ovis aries</name>
    <name type="common">Sheep</name>
    <dbReference type="NCBI Taxonomy" id="9940"/>
    <lineage>
        <taxon>Eukaryota</taxon>
        <taxon>Metazoa</taxon>
        <taxon>Chordata</taxon>
        <taxon>Craniata</taxon>
        <taxon>Vertebrata</taxon>
        <taxon>Euteleostomi</taxon>
        <taxon>Mammalia</taxon>
        <taxon>Eutheria</taxon>
        <taxon>Laurasiatheria</taxon>
        <taxon>Artiodactyla</taxon>
        <taxon>Ruminantia</taxon>
        <taxon>Pecora</taxon>
        <taxon>Bovidae</taxon>
        <taxon>Caprinae</taxon>
        <taxon>Ovis</taxon>
    </lineage>
</organism>
<sequence>MDPLMAVLCLLPLYPGLATAALSCPKNVNISGGSFTLSNGWSPGSILTYSCPLGSYPYPVATRLCKSNGQWQIPRSTRLTKAICKPSHCPNPGISVGAVRTGSRFGLGDKVRYRCSSNLVLTGSAERECQDDGVWSGTEAICRQPYSYDFPEDVAPALGTSFSHLLATTNPIQQKKNNLGRKIQIQRSGHLNLYLLLDASQSVSKDDFEIFKDSASHMVDRIFSFEIKVSVAIITFASKPKIIMSVLDDRSRDVTEVENSLRNINYKDHENGTGTNIYEALHAVYIMMNNQMNRLRMNPVAWQEIRHAIILLTDGKSNMGGSPKVAVDNIKEVLNINQKRKDFLDIYAIGVGSLQVDWKELNNLGSKKDGERHAFILKDVQALSQVFEHMLDISQLTDPICGVGNMSANASAQERTPWHVTIKPKSQETCRGALISDQWVLTAAHCLSNAEDRTLWRVSVGDPNFQGSKEFQIEKAEISPGFNVFSKKNQGIPEFYGDDIALLKLTQKVKMSTHARPICLPCTVGANLALRRLPGSTCRDHEKELLNQVSIPAHFVALNGDKLNINLKTGSEWTNCVKVVSKDKTTFPNLTDVREVVTDQFLCSGTQGDDSPCKGESGGAVFLERRLRFFQVGLVSWGLYNPCGSSSKNSRKPAPHGKVPRDFHINLFRLQPWLRQHLEGILNFVPL</sequence>
<reference evidence="1" key="3">
    <citation type="submission" date="2025-09" db="UniProtKB">
        <authorList>
            <consortium name="Ensembl"/>
        </authorList>
    </citation>
    <scope>IDENTIFICATION</scope>
</reference>
<evidence type="ECO:0000313" key="1">
    <source>
        <dbReference type="Ensembl" id="ENSOARP00020013631.2"/>
    </source>
</evidence>
<accession>A0AC11BGK3</accession>
<dbReference type="Ensembl" id="ENSOART00020016490.2">
    <property type="protein sequence ID" value="ENSOARP00020013631.2"/>
    <property type="gene ID" value="ENSOARG00020009981.2"/>
</dbReference>